<dbReference type="InterPro" id="IPR014651">
    <property type="entry name" value="UCP036983_2CBS_MJ1404"/>
</dbReference>
<organism evidence="6">
    <name type="scientific">Methanotorris igneus (strain DSM 5666 / JCM 11834 / Kol 5)</name>
    <dbReference type="NCBI Taxonomy" id="880724"/>
    <lineage>
        <taxon>Archaea</taxon>
        <taxon>Methanobacteriati</taxon>
        <taxon>Methanobacteriota</taxon>
        <taxon>Methanomada group</taxon>
        <taxon>Methanococci</taxon>
        <taxon>Methanococcales</taxon>
        <taxon>Methanocaldococcaceae</taxon>
        <taxon>Methanotorris</taxon>
    </lineage>
</organism>
<evidence type="ECO:0000259" key="4">
    <source>
        <dbReference type="PROSITE" id="PS51371"/>
    </source>
</evidence>
<keyword evidence="6" id="KW-1185">Reference proteome</keyword>
<feature type="domain" description="CBS" evidence="4">
    <location>
        <begin position="211"/>
        <end position="271"/>
    </location>
</feature>
<dbReference type="InterPro" id="IPR046342">
    <property type="entry name" value="CBS_dom_sf"/>
</dbReference>
<dbReference type="STRING" id="880724.Metig_1500"/>
<dbReference type="SMART" id="SM00116">
    <property type="entry name" value="CBS"/>
    <property type="match status" value="4"/>
</dbReference>
<accession>F6BAU7</accession>
<dbReference type="PROSITE" id="PS51371">
    <property type="entry name" value="CBS"/>
    <property type="match status" value="4"/>
</dbReference>
<reference evidence="5 6" key="1">
    <citation type="submission" date="2011-05" db="EMBL/GenBank/DDBJ databases">
        <title>Complete sequence of Methanotorris igneus Kol 5.</title>
        <authorList>
            <consortium name="US DOE Joint Genome Institute"/>
            <person name="Lucas S."/>
            <person name="Han J."/>
            <person name="Lapidus A."/>
            <person name="Cheng J.-F."/>
            <person name="Goodwin L."/>
            <person name="Pitluck S."/>
            <person name="Peters L."/>
            <person name="Mikhailova N."/>
            <person name="Chertkov O."/>
            <person name="Han C."/>
            <person name="Tapia R."/>
            <person name="Land M."/>
            <person name="Hauser L."/>
            <person name="Kyrpides N."/>
            <person name="Ivanova N."/>
            <person name="Pagani I."/>
            <person name="Sieprawska-Lupa M."/>
            <person name="Whitman W."/>
            <person name="Woyke T."/>
        </authorList>
    </citation>
    <scope>NUCLEOTIDE SEQUENCE [LARGE SCALE GENOMIC DNA]</scope>
    <source>
        <strain evidence="6">DSM 5666 / JCM 11834 / Kol 5</strain>
    </source>
</reference>
<dbReference type="CDD" id="cd02205">
    <property type="entry name" value="CBS_pair_SF"/>
    <property type="match status" value="1"/>
</dbReference>
<dbReference type="PANTHER" id="PTHR43080:SF2">
    <property type="entry name" value="CBS DOMAIN-CONTAINING PROTEIN"/>
    <property type="match status" value="1"/>
</dbReference>
<dbReference type="Pfam" id="PF00571">
    <property type="entry name" value="CBS"/>
    <property type="match status" value="4"/>
</dbReference>
<dbReference type="SUPFAM" id="SSF54631">
    <property type="entry name" value="CBS-domain pair"/>
    <property type="match status" value="2"/>
</dbReference>
<proteinExistence type="predicted"/>
<evidence type="ECO:0000256" key="3">
    <source>
        <dbReference type="PROSITE-ProRule" id="PRU00703"/>
    </source>
</evidence>
<dbReference type="RefSeq" id="WP_013799628.1">
    <property type="nucleotide sequence ID" value="NC_015562.1"/>
</dbReference>
<dbReference type="OrthoDB" id="9280at2157"/>
<feature type="domain" description="CBS" evidence="4">
    <location>
        <begin position="10"/>
        <end position="67"/>
    </location>
</feature>
<feature type="domain" description="CBS" evidence="4">
    <location>
        <begin position="133"/>
        <end position="190"/>
    </location>
</feature>
<evidence type="ECO:0000313" key="5">
    <source>
        <dbReference type="EMBL" id="AEF97034.1"/>
    </source>
</evidence>
<name>F6BAU7_METIK</name>
<dbReference type="PIRSF" id="PIRSF036983">
    <property type="entry name" value="UCP_2CBS_MJ1404"/>
    <property type="match status" value="1"/>
</dbReference>
<keyword evidence="2 3" id="KW-0129">CBS domain</keyword>
<feature type="domain" description="CBS" evidence="4">
    <location>
        <begin position="68"/>
        <end position="127"/>
    </location>
</feature>
<evidence type="ECO:0000256" key="1">
    <source>
        <dbReference type="ARBA" id="ARBA00022737"/>
    </source>
</evidence>
<dbReference type="InterPro" id="IPR000644">
    <property type="entry name" value="CBS_dom"/>
</dbReference>
<dbReference type="AlphaFoldDB" id="F6BAU7"/>
<dbReference type="PANTHER" id="PTHR43080">
    <property type="entry name" value="CBS DOMAIN-CONTAINING PROTEIN CBSX3, MITOCHONDRIAL"/>
    <property type="match status" value="1"/>
</dbReference>
<dbReference type="Proteomes" id="UP000009227">
    <property type="component" value="Chromosome"/>
</dbReference>
<dbReference type="HOGENOM" id="CLU_656595_0_0_2"/>
<dbReference type="KEGG" id="mig:Metig_1500"/>
<dbReference type="EMBL" id="CP002737">
    <property type="protein sequence ID" value="AEF97034.1"/>
    <property type="molecule type" value="Genomic_DNA"/>
</dbReference>
<keyword evidence="1" id="KW-0677">Repeat</keyword>
<sequence>MLNEPVIEIATKEVVTVTPDTPITKAVGIMEENHFHNLVVVDERGELYLVTMHDLLLASSVYEHVGELMFKPHCIHKDTPVMDAVCELIDSGQRAAPIVDDKGKLVGIVTDYDIMKRAATSKILKDVEVSKIMTRNPITIHENESIGKARSLMRKHNIGRLIVVDDEENPIGIVTEDDILKKVFKPKRRMTVGEYSGEKTPRMGQPVKSIMSSPLITADVNATVADVAKLMQEYDIRGVPILKNKMLRGIVTRLDIMKYIADLKKGAMIEVELHGALDEEMKDLAERIIATEVKKMVKHAGRIHWIKINIKKEHDKGGTPYYHITVYVKTPNKLYVGDASPKLSKTKRLEAEGEDIGYISEKQRWDFIEVLKHALISVEKQIDADRERYHPKTVGKKLKEEEVE</sequence>
<dbReference type="InterPro" id="IPR051257">
    <property type="entry name" value="Diverse_CBS-Domain"/>
</dbReference>
<dbReference type="Gene3D" id="3.10.580.10">
    <property type="entry name" value="CBS-domain"/>
    <property type="match status" value="2"/>
</dbReference>
<dbReference type="GeneID" id="10644373"/>
<evidence type="ECO:0000256" key="2">
    <source>
        <dbReference type="ARBA" id="ARBA00023122"/>
    </source>
</evidence>
<gene>
    <name evidence="5" type="ordered locus">Metig_1500</name>
</gene>
<evidence type="ECO:0000313" key="6">
    <source>
        <dbReference type="Proteomes" id="UP000009227"/>
    </source>
</evidence>
<protein>
    <submittedName>
        <fullName evidence="5">Putative signal transduction protein with CBS domains</fullName>
    </submittedName>
</protein>